<comment type="caution">
    <text evidence="1">The sequence shown here is derived from an EMBL/GenBank/DDBJ whole genome shotgun (WGS) entry which is preliminary data.</text>
</comment>
<evidence type="ECO:0000313" key="2">
    <source>
        <dbReference type="Proteomes" id="UP000831701"/>
    </source>
</evidence>
<protein>
    <submittedName>
        <fullName evidence="1">Uncharacterized protein</fullName>
    </submittedName>
</protein>
<proteinExistence type="predicted"/>
<accession>A0ACB8WMN1</accession>
<reference evidence="1" key="1">
    <citation type="submission" date="2022-04" db="EMBL/GenBank/DDBJ databases">
        <title>Jade perch genome.</title>
        <authorList>
            <person name="Chao B."/>
        </authorList>
    </citation>
    <scope>NUCLEOTIDE SEQUENCE</scope>
    <source>
        <strain evidence="1">CB-2022</strain>
    </source>
</reference>
<organism evidence="1 2">
    <name type="scientific">Scortum barcoo</name>
    <name type="common">barcoo grunter</name>
    <dbReference type="NCBI Taxonomy" id="214431"/>
    <lineage>
        <taxon>Eukaryota</taxon>
        <taxon>Metazoa</taxon>
        <taxon>Chordata</taxon>
        <taxon>Craniata</taxon>
        <taxon>Vertebrata</taxon>
        <taxon>Euteleostomi</taxon>
        <taxon>Actinopterygii</taxon>
        <taxon>Neopterygii</taxon>
        <taxon>Teleostei</taxon>
        <taxon>Neoteleostei</taxon>
        <taxon>Acanthomorphata</taxon>
        <taxon>Eupercaria</taxon>
        <taxon>Centrarchiformes</taxon>
        <taxon>Terapontoidei</taxon>
        <taxon>Terapontidae</taxon>
        <taxon>Scortum</taxon>
    </lineage>
</organism>
<gene>
    <name evidence="1" type="ORF">L3Q82_026042</name>
</gene>
<dbReference type="Proteomes" id="UP000831701">
    <property type="component" value="Chromosome 8"/>
</dbReference>
<evidence type="ECO:0000313" key="1">
    <source>
        <dbReference type="EMBL" id="KAI3369077.1"/>
    </source>
</evidence>
<name>A0ACB8WMN1_9TELE</name>
<keyword evidence="2" id="KW-1185">Reference proteome</keyword>
<dbReference type="EMBL" id="CM041538">
    <property type="protein sequence ID" value="KAI3369077.1"/>
    <property type="molecule type" value="Genomic_DNA"/>
</dbReference>
<sequence length="611" mass="68155">MEMLRRSSVFAAEVFDRSPTDKELVSQAKALCRDYIHSRLNRAGIGWSKPEHGLAAAGGTLGEISSVLLWLGDELEYLRPNVYRNVARQLNITVASESIVSDAFLAVAADIFSTGVTWGKVVSLYAVAGALAVDCVRHGHPAMVHTIVDCMGEFVRKSLSSWLKRRGGWLSSLLIGRAGRGAENNKHDSGADRRDGCRGTSYSSFTKIISQSGPIVIKCETTLTYDTLRFGEFEDFPETSEPVWILGKQYNALTEKDEILSDVTSRLWFTYRKNFPPIGGTGPTSDTGWGCMLRCGQMILGEALMCRHLGRDWRWARDQKQREEYISILNAFIDKKDSYYSIHQIAQMGVGEGKPIGQWYGPNTVAQVLKKLAVFDTWSRLVVHVAMDNTVVIEEIKRLCMPWLDIAGACGEAEGVGELNGCLEGACALAEEETALWKPLVLLIPLRLGLSDINEAYIETLKQCFMLPQSLGVIGGKPNSAHYFIGYVGEELIYLDPHTTQPAVEPCEDGQVPDETYHCQHPPCRMHICELDPSIAAGFFCRTEDEFDDWCMRIRRLSCNRGGLPMFELVDSQPSHMVSVDALNLTPDFSDSDRLERFFDSEDEEFEILSL</sequence>